<organism evidence="1">
    <name type="scientific">marine sediment metagenome</name>
    <dbReference type="NCBI Taxonomy" id="412755"/>
    <lineage>
        <taxon>unclassified sequences</taxon>
        <taxon>metagenomes</taxon>
        <taxon>ecological metagenomes</taxon>
    </lineage>
</organism>
<name>A0A0F9DPH8_9ZZZZ</name>
<proteinExistence type="predicted"/>
<evidence type="ECO:0000313" key="1">
    <source>
        <dbReference type="EMBL" id="KKL63629.1"/>
    </source>
</evidence>
<protein>
    <submittedName>
        <fullName evidence="1">Uncharacterized protein</fullName>
    </submittedName>
</protein>
<sequence length="87" mass="9326">LDSADAAFNIPTDIRLPTLFEVRRDLAADALGVNYQDNRNQEINIFVSDDVNLQDVIDQIESAFGGAIDVEAARNSSGGANITIGAF</sequence>
<reference evidence="1" key="1">
    <citation type="journal article" date="2015" name="Nature">
        <title>Complex archaea that bridge the gap between prokaryotes and eukaryotes.</title>
        <authorList>
            <person name="Spang A."/>
            <person name="Saw J.H."/>
            <person name="Jorgensen S.L."/>
            <person name="Zaremba-Niedzwiedzka K."/>
            <person name="Martijn J."/>
            <person name="Lind A.E."/>
            <person name="van Eijk R."/>
            <person name="Schleper C."/>
            <person name="Guy L."/>
            <person name="Ettema T.J."/>
        </authorList>
    </citation>
    <scope>NUCLEOTIDE SEQUENCE</scope>
</reference>
<gene>
    <name evidence="1" type="ORF">LCGC14_2173170</name>
</gene>
<dbReference type="AlphaFoldDB" id="A0A0F9DPH8"/>
<comment type="caution">
    <text evidence="1">The sequence shown here is derived from an EMBL/GenBank/DDBJ whole genome shotgun (WGS) entry which is preliminary data.</text>
</comment>
<dbReference type="EMBL" id="LAZR01028099">
    <property type="protein sequence ID" value="KKL63629.1"/>
    <property type="molecule type" value="Genomic_DNA"/>
</dbReference>
<feature type="non-terminal residue" evidence="1">
    <location>
        <position position="1"/>
    </location>
</feature>
<accession>A0A0F9DPH8</accession>